<dbReference type="Proteomes" id="UP001500889">
    <property type="component" value="Chromosome E"/>
</dbReference>
<name>A0AAU9G8C1_DROMD</name>
<organism evidence="1 2">
    <name type="scientific">Drosophila madeirensis</name>
    <name type="common">Fruit fly</name>
    <dbReference type="NCBI Taxonomy" id="30013"/>
    <lineage>
        <taxon>Eukaryota</taxon>
        <taxon>Metazoa</taxon>
        <taxon>Ecdysozoa</taxon>
        <taxon>Arthropoda</taxon>
        <taxon>Hexapoda</taxon>
        <taxon>Insecta</taxon>
        <taxon>Pterygota</taxon>
        <taxon>Neoptera</taxon>
        <taxon>Endopterygota</taxon>
        <taxon>Diptera</taxon>
        <taxon>Brachycera</taxon>
        <taxon>Muscomorpha</taxon>
        <taxon>Ephydroidea</taxon>
        <taxon>Drosophilidae</taxon>
        <taxon>Drosophila</taxon>
        <taxon>Sophophora</taxon>
    </lineage>
</organism>
<dbReference type="EMBL" id="AP029267">
    <property type="protein sequence ID" value="BFG04394.1"/>
    <property type="molecule type" value="Genomic_DNA"/>
</dbReference>
<keyword evidence="2" id="KW-1185">Reference proteome</keyword>
<dbReference type="AlphaFoldDB" id="A0AAU9G8C1"/>
<protein>
    <submittedName>
        <fullName evidence="1">Uncharacterized protein</fullName>
    </submittedName>
</protein>
<proteinExistence type="predicted"/>
<accession>A0AAU9G8C1</accession>
<sequence>MAENSGEQEISVAFSELESIDQEDIVILIDVASALKLSSECIRNKSVKTGGVQALWLKKVLGAYINEAVCCVPAFKEMCDWFQTMMSSRSVDGSDLITVLAEALHFMTTSKEKLQKAGGRQVHAAAFFLFSIVHGYLCESENNSNRNVLKEHIPDAIGLHSAVLSLLTETTASAKKVNPRITPLIKQMSEIAGFLGTKIIHLQAFIKTSKTMSYICMHYMQFVDRGHWEVGTMPDWLKETILHLCDTALNQMETIQKEETLTVPLGKVEEYLKVTQTYLLMLYELFKTDLKHIDVSVSETLMDLLMSGATTQDLGTDIPLLVSKYIRPCLLKLNELAYPLQDFQERLVASLVDPMGAEHDFFDLCLDFVAVVNLDNAVVTPYTCQTLQKIFEYIFRDASHFVNVDHYERVIEAFASLMCLAESEELNNYFCTGVFQEDPVTSKACADILMLSFRLVEINPGWNRNTLIQATNYWNKCNNAYAMFSHNPSQTHVQRFLKYFHGLGKRELPPFSAQNFRYLHAVAPVDSRYGDSLLQRLQLMGSDPPNKIELYYEEVALMELLAQQTKTDCSKWLQQTFNFVQKLLGDEKYDAFTSVYFKLLSKASPSVQLQLLRGLSPVVGHCNWHVQKFLHACKRSDDAQLRAFSLRHAIRKEWQPLLETVLQKPSPGTKAASTNCKVLTKSSYKRETGHHCKAQSLKRKRSERTPKEIISEIHDTSLLLGQSTAGLDAADREQVKRVVDNLCSILRAVDR</sequence>
<evidence type="ECO:0000313" key="1">
    <source>
        <dbReference type="EMBL" id="BFG04394.1"/>
    </source>
</evidence>
<reference evidence="1 2" key="1">
    <citation type="submission" date="2024-02" db="EMBL/GenBank/DDBJ databases">
        <title>A chromosome-level genome assembly of Drosophila madeirensis, a fruit fly species endemic to Madeira island.</title>
        <authorList>
            <person name="Tomihara K."/>
            <person name="Llopart A."/>
            <person name="Yamamoto D."/>
        </authorList>
    </citation>
    <scope>NUCLEOTIDE SEQUENCE [LARGE SCALE GENOMIC DNA]</scope>
    <source>
        <strain evidence="1 2">RF1</strain>
    </source>
</reference>
<gene>
    <name evidence="1" type="ORF">DMAD_03377</name>
</gene>
<evidence type="ECO:0000313" key="2">
    <source>
        <dbReference type="Proteomes" id="UP001500889"/>
    </source>
</evidence>